<name>A0A3M7R418_BRAPC</name>
<dbReference type="EC" id="3.6.1.15" evidence="1"/>
<keyword evidence="1" id="KW-0067">ATP-binding</keyword>
<dbReference type="EMBL" id="REGN01004295">
    <property type="protein sequence ID" value="RNA18199.1"/>
    <property type="molecule type" value="Genomic_DNA"/>
</dbReference>
<dbReference type="Gene3D" id="2.160.20.80">
    <property type="entry name" value="E3 ubiquitin-protein ligase SopA"/>
    <property type="match status" value="1"/>
</dbReference>
<comment type="caution">
    <text evidence="1">The sequence shown here is derived from an EMBL/GenBank/DDBJ whole genome shotgun (WGS) entry which is preliminary data.</text>
</comment>
<keyword evidence="2" id="KW-1185">Reference proteome</keyword>
<dbReference type="Proteomes" id="UP000276133">
    <property type="component" value="Unassembled WGS sequence"/>
</dbReference>
<sequence>MTVFTNEIQKPVNDKKCSKSVESLSMAWPTTSTTTQWLRALHHISMNISLEAKRAGTELMLHAQKSNKKRITKCDITKCDITKCDITKCVITKCYITKCYITKCDITKCDITKCDITKYN</sequence>
<dbReference type="GO" id="GO:0017111">
    <property type="term" value="F:ribonucleoside triphosphate phosphatase activity"/>
    <property type="evidence" value="ECO:0007669"/>
    <property type="project" value="UniProtKB-EC"/>
</dbReference>
<dbReference type="OrthoDB" id="8928177at2759"/>
<keyword evidence="1" id="KW-0547">Nucleotide-binding</keyword>
<accession>A0A3M7R418</accession>
<gene>
    <name evidence="1" type="ORF">BpHYR1_050301</name>
</gene>
<evidence type="ECO:0000313" key="1">
    <source>
        <dbReference type="EMBL" id="RNA18199.1"/>
    </source>
</evidence>
<dbReference type="EC" id="3.6.1.3" evidence="1"/>
<keyword evidence="1" id="KW-0378">Hydrolase</keyword>
<dbReference type="GO" id="GO:0005524">
    <property type="term" value="F:ATP binding"/>
    <property type="evidence" value="ECO:0007669"/>
    <property type="project" value="UniProtKB-KW"/>
</dbReference>
<reference evidence="1 2" key="1">
    <citation type="journal article" date="2018" name="Sci. Rep.">
        <title>Genomic signatures of local adaptation to the degree of environmental predictability in rotifers.</title>
        <authorList>
            <person name="Franch-Gras L."/>
            <person name="Hahn C."/>
            <person name="Garcia-Roger E.M."/>
            <person name="Carmona M.J."/>
            <person name="Serra M."/>
            <person name="Gomez A."/>
        </authorList>
    </citation>
    <scope>NUCLEOTIDE SEQUENCE [LARGE SCALE GENOMIC DNA]</scope>
    <source>
        <strain evidence="1">HYR1</strain>
    </source>
</reference>
<dbReference type="SUPFAM" id="SSF141571">
    <property type="entry name" value="Pentapeptide repeat-like"/>
    <property type="match status" value="1"/>
</dbReference>
<protein>
    <submittedName>
        <fullName evidence="1">ATP-binding cassette sub-family E member 1</fullName>
        <ecNumber evidence="1">3.6.1.15</ecNumber>
        <ecNumber evidence="1">3.6.1.3</ecNumber>
    </submittedName>
</protein>
<evidence type="ECO:0000313" key="2">
    <source>
        <dbReference type="Proteomes" id="UP000276133"/>
    </source>
</evidence>
<organism evidence="1 2">
    <name type="scientific">Brachionus plicatilis</name>
    <name type="common">Marine rotifer</name>
    <name type="synonym">Brachionus muelleri</name>
    <dbReference type="NCBI Taxonomy" id="10195"/>
    <lineage>
        <taxon>Eukaryota</taxon>
        <taxon>Metazoa</taxon>
        <taxon>Spiralia</taxon>
        <taxon>Gnathifera</taxon>
        <taxon>Rotifera</taxon>
        <taxon>Eurotatoria</taxon>
        <taxon>Monogononta</taxon>
        <taxon>Pseudotrocha</taxon>
        <taxon>Ploima</taxon>
        <taxon>Brachionidae</taxon>
        <taxon>Brachionus</taxon>
    </lineage>
</organism>
<dbReference type="AlphaFoldDB" id="A0A3M7R418"/>
<proteinExistence type="predicted"/>